<sequence length="240" mass="27401">MFTARTLHKAYTICHGQRSSSSRRRRSSSSLKHAVSSGWPNSTAPTPHEILGIERGDPYSKARFNELVKQYHPDLAETKNVPRAVSLERYHLVVAAHKLLSDPYKRGLYESHSHGWAYPSHSSSESNKNVSPWSPGEACQEGRPSPMQWRPIYRSNAAFAMFLIALSMLGAIFQLKRLRKSMRDTKRLETILQEAIQDEIQAWESELHGQSRDDRILAFLARRHGVPQQLQHWAISYGSK</sequence>
<comment type="caution">
    <text evidence="4">The sequence shown here is derived from an EMBL/GenBank/DDBJ whole genome shotgun (WGS) entry which is preliminary data.</text>
</comment>
<keyword evidence="2" id="KW-0812">Transmembrane</keyword>
<feature type="transmembrane region" description="Helical" evidence="2">
    <location>
        <begin position="157"/>
        <end position="175"/>
    </location>
</feature>
<dbReference type="Proteomes" id="UP001251528">
    <property type="component" value="Unassembled WGS sequence"/>
</dbReference>
<keyword evidence="2" id="KW-1133">Transmembrane helix</keyword>
<evidence type="ECO:0000256" key="1">
    <source>
        <dbReference type="SAM" id="MobiDB-lite"/>
    </source>
</evidence>
<dbReference type="SUPFAM" id="SSF46565">
    <property type="entry name" value="Chaperone J-domain"/>
    <property type="match status" value="1"/>
</dbReference>
<dbReference type="EMBL" id="JASWJB010000036">
    <property type="protein sequence ID" value="KAK2608549.1"/>
    <property type="molecule type" value="Genomic_DNA"/>
</dbReference>
<dbReference type="InterPro" id="IPR036869">
    <property type="entry name" value="J_dom_sf"/>
</dbReference>
<dbReference type="Gene3D" id="1.10.287.110">
    <property type="entry name" value="DnaJ domain"/>
    <property type="match status" value="1"/>
</dbReference>
<keyword evidence="2" id="KW-0472">Membrane</keyword>
<dbReference type="InterPro" id="IPR001623">
    <property type="entry name" value="DnaJ_domain"/>
</dbReference>
<proteinExistence type="predicted"/>
<protein>
    <recommendedName>
        <fullName evidence="3">J domain-containing protein</fullName>
    </recommendedName>
</protein>
<evidence type="ECO:0000313" key="4">
    <source>
        <dbReference type="EMBL" id="KAK2608549.1"/>
    </source>
</evidence>
<feature type="compositionally biased region" description="Low complexity" evidence="1">
    <location>
        <begin position="120"/>
        <end position="134"/>
    </location>
</feature>
<dbReference type="CDD" id="cd06257">
    <property type="entry name" value="DnaJ"/>
    <property type="match status" value="1"/>
</dbReference>
<name>A0AAJ0CU88_9HYPO</name>
<dbReference type="AlphaFoldDB" id="A0AAJ0CU88"/>
<feature type="region of interest" description="Disordered" evidence="1">
    <location>
        <begin position="118"/>
        <end position="146"/>
    </location>
</feature>
<dbReference type="PROSITE" id="PS50076">
    <property type="entry name" value="DNAJ_2"/>
    <property type="match status" value="1"/>
</dbReference>
<evidence type="ECO:0000313" key="5">
    <source>
        <dbReference type="Proteomes" id="UP001251528"/>
    </source>
</evidence>
<feature type="region of interest" description="Disordered" evidence="1">
    <location>
        <begin position="15"/>
        <end position="53"/>
    </location>
</feature>
<evidence type="ECO:0000256" key="2">
    <source>
        <dbReference type="SAM" id="Phobius"/>
    </source>
</evidence>
<reference evidence="4" key="1">
    <citation type="submission" date="2023-06" db="EMBL/GenBank/DDBJ databases">
        <title>Conoideocrella luteorostrata (Hypocreales: Clavicipitaceae), a potential biocontrol fungus for elongate hemlock scale in United States Christmas tree production areas.</title>
        <authorList>
            <person name="Barrett H."/>
            <person name="Lovett B."/>
            <person name="Macias A.M."/>
            <person name="Stajich J.E."/>
            <person name="Kasson M.T."/>
        </authorList>
    </citation>
    <scope>NUCLEOTIDE SEQUENCE</scope>
    <source>
        <strain evidence="4">ARSEF 14590</strain>
    </source>
</reference>
<dbReference type="Pfam" id="PF00226">
    <property type="entry name" value="DnaJ"/>
    <property type="match status" value="1"/>
</dbReference>
<gene>
    <name evidence="4" type="ORF">QQS21_002895</name>
</gene>
<accession>A0AAJ0CU88</accession>
<evidence type="ECO:0000259" key="3">
    <source>
        <dbReference type="PROSITE" id="PS50076"/>
    </source>
</evidence>
<feature type="domain" description="J" evidence="3">
    <location>
        <begin position="46"/>
        <end position="113"/>
    </location>
</feature>
<organism evidence="4 5">
    <name type="scientific">Conoideocrella luteorostrata</name>
    <dbReference type="NCBI Taxonomy" id="1105319"/>
    <lineage>
        <taxon>Eukaryota</taxon>
        <taxon>Fungi</taxon>
        <taxon>Dikarya</taxon>
        <taxon>Ascomycota</taxon>
        <taxon>Pezizomycotina</taxon>
        <taxon>Sordariomycetes</taxon>
        <taxon>Hypocreomycetidae</taxon>
        <taxon>Hypocreales</taxon>
        <taxon>Clavicipitaceae</taxon>
        <taxon>Conoideocrella</taxon>
    </lineage>
</organism>
<keyword evidence="5" id="KW-1185">Reference proteome</keyword>